<evidence type="ECO:0000256" key="1">
    <source>
        <dbReference type="ARBA" id="ARBA00000287"/>
    </source>
</evidence>
<dbReference type="Gene3D" id="1.20.120.1760">
    <property type="match status" value="1"/>
</dbReference>
<keyword evidence="14" id="KW-1208">Phospholipid metabolism</keyword>
<evidence type="ECO:0000256" key="6">
    <source>
        <dbReference type="ARBA" id="ARBA00017171"/>
    </source>
</evidence>
<reference evidence="18 19" key="1">
    <citation type="submission" date="2019-04" db="EMBL/GenBank/DDBJ databases">
        <title>Niastella caeni sp. nov., isolated from activated sludge.</title>
        <authorList>
            <person name="Sheng M."/>
        </authorList>
    </citation>
    <scope>NUCLEOTIDE SEQUENCE [LARGE SCALE GENOMIC DNA]</scope>
    <source>
        <strain evidence="18 19">HX-2-15</strain>
    </source>
</reference>
<dbReference type="GO" id="GO:0016020">
    <property type="term" value="C:membrane"/>
    <property type="evidence" value="ECO:0007669"/>
    <property type="project" value="UniProtKB-SubCell"/>
</dbReference>
<dbReference type="RefSeq" id="WP_136579918.1">
    <property type="nucleotide sequence ID" value="NZ_STFF01000009.1"/>
</dbReference>
<evidence type="ECO:0000256" key="12">
    <source>
        <dbReference type="ARBA" id="ARBA00023136"/>
    </source>
</evidence>
<dbReference type="GO" id="GO:0003882">
    <property type="term" value="F:CDP-diacylglycerol-serine O-phosphatidyltransferase activity"/>
    <property type="evidence" value="ECO:0007669"/>
    <property type="project" value="UniProtKB-EC"/>
</dbReference>
<dbReference type="PROSITE" id="PS51257">
    <property type="entry name" value="PROKAR_LIPOPROTEIN"/>
    <property type="match status" value="1"/>
</dbReference>
<evidence type="ECO:0000256" key="7">
    <source>
        <dbReference type="ARBA" id="ARBA00022516"/>
    </source>
</evidence>
<evidence type="ECO:0000313" key="18">
    <source>
        <dbReference type="EMBL" id="THU33428.1"/>
    </source>
</evidence>
<dbReference type="Pfam" id="PF01066">
    <property type="entry name" value="CDP-OH_P_transf"/>
    <property type="match status" value="1"/>
</dbReference>
<evidence type="ECO:0000256" key="9">
    <source>
        <dbReference type="ARBA" id="ARBA00022692"/>
    </source>
</evidence>
<feature type="transmembrane region" description="Helical" evidence="17">
    <location>
        <begin position="182"/>
        <end position="205"/>
    </location>
</feature>
<sequence>MKHIPNLFTLINLFFGCIAIVYILQNGIIIVSDDQDAQYLQIPEKIWMGSLFIALAAVVDFLDGFVARLFNATSAMGKQLDSLADVVSFGVAPGMIVYQFLLKSYAATPGGMGVPVIWLMPAFIISCAAAYRLAKFNIDDSQQYGFKGVPTPAVGLLIASFPLIYFYSENPDAVNLMQNKWLWYGIIVVVSYLMVSNLPLMALKFKNFSVKSNLPKLILLLATIIAAILLKWLAVPVVFILYIILSLAFKNKTT</sequence>
<evidence type="ECO:0000256" key="14">
    <source>
        <dbReference type="ARBA" id="ARBA00023264"/>
    </source>
</evidence>
<dbReference type="EMBL" id="STFF01000009">
    <property type="protein sequence ID" value="THU33428.1"/>
    <property type="molecule type" value="Genomic_DNA"/>
</dbReference>
<keyword evidence="12 17" id="KW-0472">Membrane</keyword>
<dbReference type="InterPro" id="IPR043130">
    <property type="entry name" value="CDP-OH_PTrfase_TM_dom"/>
</dbReference>
<dbReference type="AlphaFoldDB" id="A0A4S8HEE3"/>
<feature type="transmembrane region" description="Helical" evidence="17">
    <location>
        <begin position="7"/>
        <end position="31"/>
    </location>
</feature>
<evidence type="ECO:0000256" key="10">
    <source>
        <dbReference type="ARBA" id="ARBA00022989"/>
    </source>
</evidence>
<evidence type="ECO:0000256" key="11">
    <source>
        <dbReference type="ARBA" id="ARBA00023098"/>
    </source>
</evidence>
<comment type="subcellular location">
    <subcellularLocation>
        <location evidence="3">Endomembrane system</location>
    </subcellularLocation>
    <subcellularLocation>
        <location evidence="2">Membrane</location>
        <topology evidence="2">Multi-pass membrane protein</topology>
    </subcellularLocation>
</comment>
<comment type="similarity">
    <text evidence="4 16">Belongs to the CDP-alcohol phosphatidyltransferase class-I family.</text>
</comment>
<keyword evidence="13" id="KW-0594">Phospholipid biosynthesis</keyword>
<keyword evidence="7" id="KW-0444">Lipid biosynthesis</keyword>
<evidence type="ECO:0000256" key="4">
    <source>
        <dbReference type="ARBA" id="ARBA00010441"/>
    </source>
</evidence>
<feature type="transmembrane region" description="Helical" evidence="17">
    <location>
        <begin position="82"/>
        <end position="101"/>
    </location>
</feature>
<keyword evidence="11" id="KW-0443">Lipid metabolism</keyword>
<feature type="transmembrane region" description="Helical" evidence="17">
    <location>
        <begin position="51"/>
        <end position="70"/>
    </location>
</feature>
<evidence type="ECO:0000256" key="2">
    <source>
        <dbReference type="ARBA" id="ARBA00004141"/>
    </source>
</evidence>
<name>A0A4S8HEE3_9BACT</name>
<protein>
    <recommendedName>
        <fullName evidence="6">CDP-diacylglycerol--serine O-phosphatidyltransferase</fullName>
        <ecNumber evidence="5">2.7.8.8</ecNumber>
    </recommendedName>
    <alternativeName>
        <fullName evidence="15">Phosphatidylserine synthase</fullName>
    </alternativeName>
</protein>
<proteinExistence type="inferred from homology"/>
<evidence type="ECO:0000256" key="3">
    <source>
        <dbReference type="ARBA" id="ARBA00004308"/>
    </source>
</evidence>
<evidence type="ECO:0000256" key="16">
    <source>
        <dbReference type="RuleBase" id="RU003750"/>
    </source>
</evidence>
<evidence type="ECO:0000256" key="13">
    <source>
        <dbReference type="ARBA" id="ARBA00023209"/>
    </source>
</evidence>
<evidence type="ECO:0000256" key="5">
    <source>
        <dbReference type="ARBA" id="ARBA00013174"/>
    </source>
</evidence>
<dbReference type="InterPro" id="IPR048254">
    <property type="entry name" value="CDP_ALCOHOL_P_TRANSF_CS"/>
</dbReference>
<gene>
    <name evidence="18" type="primary">pssA</name>
    <name evidence="18" type="ORF">FAM09_25085</name>
</gene>
<dbReference type="GO" id="GO:0012505">
    <property type="term" value="C:endomembrane system"/>
    <property type="evidence" value="ECO:0007669"/>
    <property type="project" value="UniProtKB-SubCell"/>
</dbReference>
<evidence type="ECO:0000313" key="19">
    <source>
        <dbReference type="Proteomes" id="UP000306918"/>
    </source>
</evidence>
<organism evidence="18 19">
    <name type="scientific">Niastella caeni</name>
    <dbReference type="NCBI Taxonomy" id="2569763"/>
    <lineage>
        <taxon>Bacteria</taxon>
        <taxon>Pseudomonadati</taxon>
        <taxon>Bacteroidota</taxon>
        <taxon>Chitinophagia</taxon>
        <taxon>Chitinophagales</taxon>
        <taxon>Chitinophagaceae</taxon>
        <taxon>Niastella</taxon>
    </lineage>
</organism>
<feature type="transmembrane region" description="Helical" evidence="17">
    <location>
        <begin position="146"/>
        <end position="167"/>
    </location>
</feature>
<keyword evidence="19" id="KW-1185">Reference proteome</keyword>
<feature type="transmembrane region" description="Helical" evidence="17">
    <location>
        <begin position="217"/>
        <end position="245"/>
    </location>
</feature>
<comment type="caution">
    <text evidence="18">The sequence shown here is derived from an EMBL/GenBank/DDBJ whole genome shotgun (WGS) entry which is preliminary data.</text>
</comment>
<comment type="catalytic activity">
    <reaction evidence="1">
        <text>a CDP-1,2-diacyl-sn-glycerol + L-serine = a 1,2-diacyl-sn-glycero-3-phospho-L-serine + CMP + H(+)</text>
        <dbReference type="Rhea" id="RHEA:16913"/>
        <dbReference type="ChEBI" id="CHEBI:15378"/>
        <dbReference type="ChEBI" id="CHEBI:33384"/>
        <dbReference type="ChEBI" id="CHEBI:57262"/>
        <dbReference type="ChEBI" id="CHEBI:58332"/>
        <dbReference type="ChEBI" id="CHEBI:60377"/>
        <dbReference type="EC" id="2.7.8.8"/>
    </reaction>
</comment>
<dbReference type="InterPro" id="IPR000462">
    <property type="entry name" value="CDP-OH_P_trans"/>
</dbReference>
<accession>A0A4S8HEE3</accession>
<evidence type="ECO:0000256" key="15">
    <source>
        <dbReference type="ARBA" id="ARBA00032361"/>
    </source>
</evidence>
<keyword evidence="8 16" id="KW-0808">Transferase</keyword>
<feature type="transmembrane region" description="Helical" evidence="17">
    <location>
        <begin position="113"/>
        <end position="134"/>
    </location>
</feature>
<dbReference type="NCBIfam" id="TIGR00473">
    <property type="entry name" value="pssA"/>
    <property type="match status" value="1"/>
</dbReference>
<dbReference type="PROSITE" id="PS00379">
    <property type="entry name" value="CDP_ALCOHOL_P_TRANSF"/>
    <property type="match status" value="1"/>
</dbReference>
<keyword evidence="10 17" id="KW-1133">Transmembrane helix</keyword>
<dbReference type="GO" id="GO:0008654">
    <property type="term" value="P:phospholipid biosynthetic process"/>
    <property type="evidence" value="ECO:0007669"/>
    <property type="project" value="UniProtKB-KW"/>
</dbReference>
<dbReference type="OrthoDB" id="9777147at2"/>
<dbReference type="EC" id="2.7.8.8" evidence="5"/>
<dbReference type="Proteomes" id="UP000306918">
    <property type="component" value="Unassembled WGS sequence"/>
</dbReference>
<keyword evidence="9 17" id="KW-0812">Transmembrane</keyword>
<dbReference type="InterPro" id="IPR004533">
    <property type="entry name" value="CDP-diaglyc--ser_O-PTrfase"/>
</dbReference>
<evidence type="ECO:0000256" key="17">
    <source>
        <dbReference type="SAM" id="Phobius"/>
    </source>
</evidence>
<evidence type="ECO:0000256" key="8">
    <source>
        <dbReference type="ARBA" id="ARBA00022679"/>
    </source>
</evidence>